<dbReference type="EMBL" id="NBSK02000001">
    <property type="protein sequence ID" value="KAJ0226903.1"/>
    <property type="molecule type" value="Genomic_DNA"/>
</dbReference>
<evidence type="ECO:0000313" key="1">
    <source>
        <dbReference type="EMBL" id="KAJ0226903.1"/>
    </source>
</evidence>
<evidence type="ECO:0000313" key="2">
    <source>
        <dbReference type="Proteomes" id="UP000235145"/>
    </source>
</evidence>
<comment type="caution">
    <text evidence="1">The sequence shown here is derived from an EMBL/GenBank/DDBJ whole genome shotgun (WGS) entry which is preliminary data.</text>
</comment>
<name>A0A9R1WMQ2_LACSA</name>
<keyword evidence="2" id="KW-1185">Reference proteome</keyword>
<dbReference type="Proteomes" id="UP000235145">
    <property type="component" value="Unassembled WGS sequence"/>
</dbReference>
<accession>A0A9R1WMQ2</accession>
<proteinExistence type="predicted"/>
<gene>
    <name evidence="1" type="ORF">LSAT_V11C100010210</name>
</gene>
<sequence length="171" mass="20066">MEFVVRMHEWTGNKNNNNILMSINARSCATGSVSGGVHECNFKLIQDELQGMLFFNSLLVKVDGARYVFHVTYIMEGKHGDFKKQFIYIFRGIICRNMVKILIEMDVKEIHPWYILSWWRKDMKLGLYLVISCYEDLMSSENAKHFDHLCSNLMSSENAKHFDHLCSKTNW</sequence>
<reference evidence="1 2" key="1">
    <citation type="journal article" date="2017" name="Nat. Commun.">
        <title>Genome assembly with in vitro proximity ligation data and whole-genome triplication in lettuce.</title>
        <authorList>
            <person name="Reyes-Chin-Wo S."/>
            <person name="Wang Z."/>
            <person name="Yang X."/>
            <person name="Kozik A."/>
            <person name="Arikit S."/>
            <person name="Song C."/>
            <person name="Xia L."/>
            <person name="Froenicke L."/>
            <person name="Lavelle D.O."/>
            <person name="Truco M.J."/>
            <person name="Xia R."/>
            <person name="Zhu S."/>
            <person name="Xu C."/>
            <person name="Xu H."/>
            <person name="Xu X."/>
            <person name="Cox K."/>
            <person name="Korf I."/>
            <person name="Meyers B.C."/>
            <person name="Michelmore R.W."/>
        </authorList>
    </citation>
    <scope>NUCLEOTIDE SEQUENCE [LARGE SCALE GENOMIC DNA]</scope>
    <source>
        <strain evidence="2">cv. Salinas</strain>
        <tissue evidence="1">Seedlings</tissue>
    </source>
</reference>
<protein>
    <submittedName>
        <fullName evidence="1">Uncharacterized protein</fullName>
    </submittedName>
</protein>
<dbReference type="AlphaFoldDB" id="A0A9R1WMQ2"/>
<organism evidence="1 2">
    <name type="scientific">Lactuca sativa</name>
    <name type="common">Garden lettuce</name>
    <dbReference type="NCBI Taxonomy" id="4236"/>
    <lineage>
        <taxon>Eukaryota</taxon>
        <taxon>Viridiplantae</taxon>
        <taxon>Streptophyta</taxon>
        <taxon>Embryophyta</taxon>
        <taxon>Tracheophyta</taxon>
        <taxon>Spermatophyta</taxon>
        <taxon>Magnoliopsida</taxon>
        <taxon>eudicotyledons</taxon>
        <taxon>Gunneridae</taxon>
        <taxon>Pentapetalae</taxon>
        <taxon>asterids</taxon>
        <taxon>campanulids</taxon>
        <taxon>Asterales</taxon>
        <taxon>Asteraceae</taxon>
        <taxon>Cichorioideae</taxon>
        <taxon>Cichorieae</taxon>
        <taxon>Lactucinae</taxon>
        <taxon>Lactuca</taxon>
    </lineage>
</organism>